<name>A0A5Q0QCP8_9SPHI</name>
<dbReference type="InterPro" id="IPR039426">
    <property type="entry name" value="TonB-dep_rcpt-like"/>
</dbReference>
<dbReference type="InterPro" id="IPR036942">
    <property type="entry name" value="Beta-barrel_TonB_sf"/>
</dbReference>
<gene>
    <name evidence="11" type="ORF">GFH32_13530</name>
</gene>
<dbReference type="Pfam" id="PF07715">
    <property type="entry name" value="Plug"/>
    <property type="match status" value="1"/>
</dbReference>
<protein>
    <submittedName>
        <fullName evidence="11">SusC/RagA family TonB-linked outer membrane protein</fullName>
    </submittedName>
</protein>
<dbReference type="Proteomes" id="UP000326921">
    <property type="component" value="Chromosome"/>
</dbReference>
<reference evidence="11 12" key="1">
    <citation type="submission" date="2019-10" db="EMBL/GenBank/DDBJ databases">
        <authorList>
            <person name="Dong K."/>
        </authorList>
    </citation>
    <scope>NUCLEOTIDE SEQUENCE [LARGE SCALE GENOMIC DNA]</scope>
    <source>
        <strain evidence="12">dk4302</strain>
    </source>
</reference>
<dbReference type="NCBIfam" id="TIGR04056">
    <property type="entry name" value="OMP_RagA_SusC"/>
    <property type="match status" value="1"/>
</dbReference>
<dbReference type="RefSeq" id="WP_153512105.1">
    <property type="nucleotide sequence ID" value="NZ_CP045652.1"/>
</dbReference>
<feature type="signal peptide" evidence="9">
    <location>
        <begin position="1"/>
        <end position="21"/>
    </location>
</feature>
<evidence type="ECO:0000256" key="3">
    <source>
        <dbReference type="ARBA" id="ARBA00022452"/>
    </source>
</evidence>
<evidence type="ECO:0000256" key="6">
    <source>
        <dbReference type="ARBA" id="ARBA00023136"/>
    </source>
</evidence>
<evidence type="ECO:0000256" key="5">
    <source>
        <dbReference type="ARBA" id="ARBA00022729"/>
    </source>
</evidence>
<evidence type="ECO:0000313" key="11">
    <source>
        <dbReference type="EMBL" id="QGA27266.1"/>
    </source>
</evidence>
<proteinExistence type="inferred from homology"/>
<keyword evidence="7 8" id="KW-0998">Cell outer membrane</keyword>
<organism evidence="11 12">
    <name type="scientific">Sphingobacterium zhuxiongii</name>
    <dbReference type="NCBI Taxonomy" id="2662364"/>
    <lineage>
        <taxon>Bacteria</taxon>
        <taxon>Pseudomonadati</taxon>
        <taxon>Bacteroidota</taxon>
        <taxon>Sphingobacteriia</taxon>
        <taxon>Sphingobacteriales</taxon>
        <taxon>Sphingobacteriaceae</taxon>
        <taxon>Sphingobacterium</taxon>
    </lineage>
</organism>
<evidence type="ECO:0000256" key="2">
    <source>
        <dbReference type="ARBA" id="ARBA00022448"/>
    </source>
</evidence>
<dbReference type="EMBL" id="CP045652">
    <property type="protein sequence ID" value="QGA27266.1"/>
    <property type="molecule type" value="Genomic_DNA"/>
</dbReference>
<keyword evidence="5 9" id="KW-0732">Signal</keyword>
<dbReference type="Pfam" id="PF13715">
    <property type="entry name" value="CarbopepD_reg_2"/>
    <property type="match status" value="1"/>
</dbReference>
<dbReference type="NCBIfam" id="TIGR04057">
    <property type="entry name" value="SusC_RagA_signa"/>
    <property type="match status" value="1"/>
</dbReference>
<dbReference type="InterPro" id="IPR012910">
    <property type="entry name" value="Plug_dom"/>
</dbReference>
<dbReference type="InterPro" id="IPR008969">
    <property type="entry name" value="CarboxyPept-like_regulatory"/>
</dbReference>
<keyword evidence="2 8" id="KW-0813">Transport</keyword>
<evidence type="ECO:0000256" key="1">
    <source>
        <dbReference type="ARBA" id="ARBA00004571"/>
    </source>
</evidence>
<evidence type="ECO:0000259" key="10">
    <source>
        <dbReference type="Pfam" id="PF07715"/>
    </source>
</evidence>
<comment type="subcellular location">
    <subcellularLocation>
        <location evidence="1 8">Cell outer membrane</location>
        <topology evidence="1 8">Multi-pass membrane protein</topology>
    </subcellularLocation>
</comment>
<dbReference type="Gene3D" id="2.60.40.1120">
    <property type="entry name" value="Carboxypeptidase-like, regulatory domain"/>
    <property type="match status" value="1"/>
</dbReference>
<sequence>MKKQLQLILMLLIMPLGMALAQQSLQIMGKVTNADGTPVQGVSISIKGHLNTITATDEAGSYSLKAENNDILVFKGIGFKTTERTVTGQSTINITLENDLTNLDEVVVVGYGTQKKTNLTGSVSTISAAQLENRPAVSASTALQGLAPGVTVTSQTGAPGGDQASIRIRGVNSFSSASEPLVIIDGVAGDLNSIDANLIESMSVLKDAASAAIYGSRAANGVILVTTKRAKDALNITYKGYTGWQDATFIPEVTDGRTFMRVFNEASVNDGGKEVYTQQNFDEFDQLYSENPDNYDWQKAILNGSGFTQNHFASLSAGSGIIRVNPSVSYVKQDGLIKNTNFQRYTFRNNMDINPNDKLNIKVDLSVMNGDRLQIANEGTIWNYLGRMPTNIPIRYGDKWSEGWVKNNPVAFIEEGGNRRLNNIELIGNLSLNYKPVDWLSVTGLIAPRYRTRNTHNFSKALMTYYSDGSEAGSAAESTELTENAYRYFYGNYQFHATASKTFNDHSLSLMVGTSRETYDEKYLMGYRRDYTYDTYEVLSAGADTETKRNDGTQDQWLLVSAFSRFNYAFKDRYLFEANLRYDGTSRFVGQNRWATFPSFSAGWRVDQEPFMANLRSKINQLKVRASWGILGNQNIGSTYQPFSENLALGGISMGGAVSQLVTLNTMANPDLRWEETTASGVGLDATIFDKFSFTFDWYKKHTNGILMTLNISPLYGLNPPYQNAAKVENIGWEVGGRYDNKWNDFKFGLGFNFSDVRNKILDMRGRPSGTLLRQQEGYAINSIFGYVSDGYYQTQEEIANGPTQFGTLQPGDILFKDIAGAFDTDGNAIPDGKITDADKQIIGNTIPRYTYGINLDLGYKGFKFSAFLQGVAKVDGYLDSHYVIPGANSSAIKPWQLDYWTTENRDAALPRLSITSTNNTQNSDFWMKSASYLRLKNVHLGYEFPKEWFQNTKLGGIYIYANGQNLFTKSNFYEGYDPEINYNASAAQNVSLGGGNFYPQVKVYTFGLDIKF</sequence>
<dbReference type="InterPro" id="IPR037066">
    <property type="entry name" value="Plug_dom_sf"/>
</dbReference>
<dbReference type="GO" id="GO:0044718">
    <property type="term" value="P:siderophore transmembrane transport"/>
    <property type="evidence" value="ECO:0007669"/>
    <property type="project" value="TreeGrafter"/>
</dbReference>
<accession>A0A5Q0QCP8</accession>
<keyword evidence="12" id="KW-1185">Reference proteome</keyword>
<keyword evidence="6 8" id="KW-0472">Membrane</keyword>
<feature type="chain" id="PRO_5024828679" evidence="9">
    <location>
        <begin position="22"/>
        <end position="1013"/>
    </location>
</feature>
<dbReference type="GO" id="GO:0009279">
    <property type="term" value="C:cell outer membrane"/>
    <property type="evidence" value="ECO:0007669"/>
    <property type="project" value="UniProtKB-SubCell"/>
</dbReference>
<feature type="domain" description="TonB-dependent receptor plug" evidence="10">
    <location>
        <begin position="116"/>
        <end position="222"/>
    </location>
</feature>
<dbReference type="AlphaFoldDB" id="A0A5Q0QCP8"/>
<dbReference type="PANTHER" id="PTHR30069:SF29">
    <property type="entry name" value="HEMOGLOBIN AND HEMOGLOBIN-HAPTOGLOBIN-BINDING PROTEIN 1-RELATED"/>
    <property type="match status" value="1"/>
</dbReference>
<dbReference type="Gene3D" id="2.170.130.10">
    <property type="entry name" value="TonB-dependent receptor, plug domain"/>
    <property type="match status" value="1"/>
</dbReference>
<dbReference type="FunFam" id="2.170.130.10:FF:000003">
    <property type="entry name" value="SusC/RagA family TonB-linked outer membrane protein"/>
    <property type="match status" value="1"/>
</dbReference>
<keyword evidence="3 8" id="KW-1134">Transmembrane beta strand</keyword>
<keyword evidence="4 8" id="KW-0812">Transmembrane</keyword>
<dbReference type="InterPro" id="IPR023996">
    <property type="entry name" value="TonB-dep_OMP_SusC/RagA"/>
</dbReference>
<dbReference type="KEGG" id="sphe:GFH32_13530"/>
<dbReference type="SUPFAM" id="SSF56935">
    <property type="entry name" value="Porins"/>
    <property type="match status" value="1"/>
</dbReference>
<dbReference type="GO" id="GO:0015344">
    <property type="term" value="F:siderophore uptake transmembrane transporter activity"/>
    <property type="evidence" value="ECO:0007669"/>
    <property type="project" value="TreeGrafter"/>
</dbReference>
<evidence type="ECO:0000256" key="8">
    <source>
        <dbReference type="PROSITE-ProRule" id="PRU01360"/>
    </source>
</evidence>
<evidence type="ECO:0000256" key="4">
    <source>
        <dbReference type="ARBA" id="ARBA00022692"/>
    </source>
</evidence>
<evidence type="ECO:0000313" key="12">
    <source>
        <dbReference type="Proteomes" id="UP000326921"/>
    </source>
</evidence>
<dbReference type="PANTHER" id="PTHR30069">
    <property type="entry name" value="TONB-DEPENDENT OUTER MEMBRANE RECEPTOR"/>
    <property type="match status" value="1"/>
</dbReference>
<dbReference type="Gene3D" id="2.40.170.20">
    <property type="entry name" value="TonB-dependent receptor, beta-barrel domain"/>
    <property type="match status" value="1"/>
</dbReference>
<dbReference type="InterPro" id="IPR023997">
    <property type="entry name" value="TonB-dep_OMP_SusC/RagA_CS"/>
</dbReference>
<evidence type="ECO:0000256" key="9">
    <source>
        <dbReference type="SAM" id="SignalP"/>
    </source>
</evidence>
<comment type="similarity">
    <text evidence="8">Belongs to the TonB-dependent receptor family.</text>
</comment>
<evidence type="ECO:0000256" key="7">
    <source>
        <dbReference type="ARBA" id="ARBA00023237"/>
    </source>
</evidence>
<dbReference type="SUPFAM" id="SSF49464">
    <property type="entry name" value="Carboxypeptidase regulatory domain-like"/>
    <property type="match status" value="1"/>
</dbReference>
<dbReference type="PROSITE" id="PS52016">
    <property type="entry name" value="TONB_DEPENDENT_REC_3"/>
    <property type="match status" value="1"/>
</dbReference>